<dbReference type="Gene3D" id="1.10.540.10">
    <property type="entry name" value="Acyl-CoA dehydrogenase/oxidase, N-terminal domain"/>
    <property type="match status" value="1"/>
</dbReference>
<dbReference type="InterPro" id="IPR046373">
    <property type="entry name" value="Acyl-CoA_Oxase/DH_mid-dom_sf"/>
</dbReference>
<dbReference type="InterPro" id="IPR009100">
    <property type="entry name" value="AcylCoA_DH/oxidase_NM_dom_sf"/>
</dbReference>
<sequence length="369" mass="39604">MDFSYSEEQRMLTDSLKRLVADEWTRPKRRSRLGGLDAAAWGSLVELGMGGLLVSEEFGGFGESPATMLAVHQELGRGLVSEPTISSAVMAVTLLGHADCQVLKQRWLSAHAEGEALLAVAWQESGERDAQRPLCTRATVVADGYALDGQKILVWHGASANGVIVSALLDGEPALFMVEQGAQGLSCEDFPTFDGSRAATLRFDRVVVSGDQLIATGAQAQALLALAIDFGITALCAQACGAMAALTDTTIQYLKTRKQFGQPLAAFQVLQHRLGDMLIQSEMGLSMTYAATIGLAEQDPIKRARLVSMAKIEVAAAARFVGEAAVQLHGGMGVTDELEVGDFFKRLTYVDLLLGDTNYHLQRLQDLTD</sequence>
<feature type="domain" description="Acyl-CoA dehydrogenase/oxidase C-terminal" evidence="6">
    <location>
        <begin position="233"/>
        <end position="363"/>
    </location>
</feature>
<dbReference type="InterPro" id="IPR036250">
    <property type="entry name" value="AcylCo_DH-like_C"/>
</dbReference>
<proteinExistence type="inferred from homology"/>
<dbReference type="CDD" id="cd00567">
    <property type="entry name" value="ACAD"/>
    <property type="match status" value="1"/>
</dbReference>
<reference evidence="8" key="1">
    <citation type="submission" date="2021-07" db="EMBL/GenBank/DDBJ databases">
        <title>New genus and species of the family Alcaligenaceae.</title>
        <authorList>
            <person name="Hahn M.W."/>
        </authorList>
    </citation>
    <scope>NUCLEOTIDE SEQUENCE</scope>
    <source>
        <strain evidence="8">LF4-65</strain>
    </source>
</reference>
<dbReference type="Pfam" id="PF02771">
    <property type="entry name" value="Acyl-CoA_dh_N"/>
    <property type="match status" value="1"/>
</dbReference>
<keyword evidence="9" id="KW-1185">Reference proteome</keyword>
<dbReference type="Gene3D" id="2.40.110.10">
    <property type="entry name" value="Butyryl-CoA Dehydrogenase, subunit A, domain 2"/>
    <property type="match status" value="1"/>
</dbReference>
<organism evidence="8 9">
    <name type="scientific">Zwartia hollandica</name>
    <dbReference type="NCBI Taxonomy" id="324606"/>
    <lineage>
        <taxon>Bacteria</taxon>
        <taxon>Pseudomonadati</taxon>
        <taxon>Pseudomonadota</taxon>
        <taxon>Betaproteobacteria</taxon>
        <taxon>Burkholderiales</taxon>
        <taxon>Alcaligenaceae</taxon>
        <taxon>Zwartia</taxon>
    </lineage>
</organism>
<evidence type="ECO:0000256" key="5">
    <source>
        <dbReference type="ARBA" id="ARBA00023002"/>
    </source>
</evidence>
<protein>
    <submittedName>
        <fullName evidence="8">Acyl-CoA/acyl-ACP dehydrogenase</fullName>
    </submittedName>
</protein>
<evidence type="ECO:0000313" key="8">
    <source>
        <dbReference type="EMBL" id="MBZ1350888.1"/>
    </source>
</evidence>
<dbReference type="Gene3D" id="1.20.140.10">
    <property type="entry name" value="Butyryl-CoA Dehydrogenase, subunit A, domain 3"/>
    <property type="match status" value="1"/>
</dbReference>
<dbReference type="SUPFAM" id="SSF56645">
    <property type="entry name" value="Acyl-CoA dehydrogenase NM domain-like"/>
    <property type="match status" value="1"/>
</dbReference>
<dbReference type="PANTHER" id="PTHR43884">
    <property type="entry name" value="ACYL-COA DEHYDROGENASE"/>
    <property type="match status" value="1"/>
</dbReference>
<evidence type="ECO:0000256" key="1">
    <source>
        <dbReference type="ARBA" id="ARBA00001974"/>
    </source>
</evidence>
<dbReference type="Proteomes" id="UP000739565">
    <property type="component" value="Unassembled WGS sequence"/>
</dbReference>
<dbReference type="SUPFAM" id="SSF47203">
    <property type="entry name" value="Acyl-CoA dehydrogenase C-terminal domain-like"/>
    <property type="match status" value="1"/>
</dbReference>
<keyword evidence="4" id="KW-0274">FAD</keyword>
<dbReference type="Pfam" id="PF00441">
    <property type="entry name" value="Acyl-CoA_dh_1"/>
    <property type="match status" value="1"/>
</dbReference>
<dbReference type="AlphaFoldDB" id="A0A953NAS6"/>
<feature type="domain" description="Acyl-CoA dehydrogenase/oxidase N-terminal" evidence="7">
    <location>
        <begin position="6"/>
        <end position="115"/>
    </location>
</feature>
<evidence type="ECO:0000256" key="2">
    <source>
        <dbReference type="ARBA" id="ARBA00009347"/>
    </source>
</evidence>
<comment type="similarity">
    <text evidence="2">Belongs to the acyl-CoA dehydrogenase family.</text>
</comment>
<evidence type="ECO:0000256" key="4">
    <source>
        <dbReference type="ARBA" id="ARBA00022827"/>
    </source>
</evidence>
<dbReference type="GO" id="GO:0050660">
    <property type="term" value="F:flavin adenine dinucleotide binding"/>
    <property type="evidence" value="ECO:0007669"/>
    <property type="project" value="InterPro"/>
</dbReference>
<evidence type="ECO:0000256" key="3">
    <source>
        <dbReference type="ARBA" id="ARBA00022630"/>
    </source>
</evidence>
<dbReference type="EMBL" id="JAHXRI010000007">
    <property type="protein sequence ID" value="MBZ1350888.1"/>
    <property type="molecule type" value="Genomic_DNA"/>
</dbReference>
<evidence type="ECO:0000313" key="9">
    <source>
        <dbReference type="Proteomes" id="UP000739565"/>
    </source>
</evidence>
<dbReference type="InterPro" id="IPR009075">
    <property type="entry name" value="AcylCo_DH/oxidase_C"/>
</dbReference>
<comment type="caution">
    <text evidence="8">The sequence shown here is derived from an EMBL/GenBank/DDBJ whole genome shotgun (WGS) entry which is preliminary data.</text>
</comment>
<accession>A0A953NAS6</accession>
<dbReference type="RefSeq" id="WP_259661294.1">
    <property type="nucleotide sequence ID" value="NZ_JAHXRI010000007.1"/>
</dbReference>
<evidence type="ECO:0000259" key="6">
    <source>
        <dbReference type="Pfam" id="PF00441"/>
    </source>
</evidence>
<dbReference type="GO" id="GO:0003995">
    <property type="term" value="F:acyl-CoA dehydrogenase activity"/>
    <property type="evidence" value="ECO:0007669"/>
    <property type="project" value="TreeGrafter"/>
</dbReference>
<name>A0A953NAS6_9BURK</name>
<gene>
    <name evidence="8" type="ORF">KZZ10_09560</name>
</gene>
<dbReference type="InterPro" id="IPR037069">
    <property type="entry name" value="AcylCoA_DH/ox_N_sf"/>
</dbReference>
<keyword evidence="3" id="KW-0285">Flavoprotein</keyword>
<dbReference type="InterPro" id="IPR013786">
    <property type="entry name" value="AcylCoA_DH/ox_N"/>
</dbReference>
<evidence type="ECO:0000259" key="7">
    <source>
        <dbReference type="Pfam" id="PF02771"/>
    </source>
</evidence>
<dbReference type="PANTHER" id="PTHR43884:SF20">
    <property type="entry name" value="ACYL-COA DEHYDROGENASE FADE28"/>
    <property type="match status" value="1"/>
</dbReference>
<keyword evidence="5" id="KW-0560">Oxidoreductase</keyword>
<comment type="cofactor">
    <cofactor evidence="1">
        <name>FAD</name>
        <dbReference type="ChEBI" id="CHEBI:57692"/>
    </cofactor>
</comment>